<keyword evidence="2" id="KW-1185">Reference proteome</keyword>
<comment type="caution">
    <text evidence="1">The sequence shown here is derived from an EMBL/GenBank/DDBJ whole genome shotgun (WGS) entry which is preliminary data.</text>
</comment>
<accession>A0A4S3IZ75</accession>
<evidence type="ECO:0000313" key="2">
    <source>
        <dbReference type="Proteomes" id="UP000308092"/>
    </source>
</evidence>
<dbReference type="EMBL" id="SOSA01001110">
    <property type="protein sequence ID" value="THC87615.1"/>
    <property type="molecule type" value="Genomic_DNA"/>
</dbReference>
<dbReference type="AlphaFoldDB" id="A0A4S3IZ75"/>
<evidence type="ECO:0000313" key="1">
    <source>
        <dbReference type="EMBL" id="THC87615.1"/>
    </source>
</evidence>
<dbReference type="Proteomes" id="UP000308092">
    <property type="component" value="Unassembled WGS sequence"/>
</dbReference>
<proteinExistence type="predicted"/>
<sequence length="33" mass="4224">MWYIQRFYKFYMPEGPKAVFWPDSWFHPAPFRP</sequence>
<reference evidence="1 2" key="1">
    <citation type="submission" date="2019-03" db="EMBL/GenBank/DDBJ databases">
        <title>The genome sequence of a newly discovered highly antifungal drug resistant Aspergillus species, Aspergillus tanneri NIH 1004.</title>
        <authorList>
            <person name="Mounaud S."/>
            <person name="Singh I."/>
            <person name="Joardar V."/>
            <person name="Pakala S."/>
            <person name="Pakala S."/>
            <person name="Venepally P."/>
            <person name="Hoover J."/>
            <person name="Nierman W."/>
            <person name="Chung J."/>
            <person name="Losada L."/>
        </authorList>
    </citation>
    <scope>NUCLEOTIDE SEQUENCE [LARGE SCALE GENOMIC DNA]</scope>
    <source>
        <strain evidence="1 2">NIH1004</strain>
    </source>
</reference>
<name>A0A4S3IZ75_9EURO</name>
<gene>
    <name evidence="1" type="ORF">EYZ11_012936</name>
</gene>
<dbReference type="VEuPathDB" id="FungiDB:EYZ11_012936"/>
<protein>
    <submittedName>
        <fullName evidence="1">Uncharacterized protein</fullName>
    </submittedName>
</protein>
<organism evidence="1 2">
    <name type="scientific">Aspergillus tanneri</name>
    <dbReference type="NCBI Taxonomy" id="1220188"/>
    <lineage>
        <taxon>Eukaryota</taxon>
        <taxon>Fungi</taxon>
        <taxon>Dikarya</taxon>
        <taxon>Ascomycota</taxon>
        <taxon>Pezizomycotina</taxon>
        <taxon>Eurotiomycetes</taxon>
        <taxon>Eurotiomycetidae</taxon>
        <taxon>Eurotiales</taxon>
        <taxon>Aspergillaceae</taxon>
        <taxon>Aspergillus</taxon>
        <taxon>Aspergillus subgen. Circumdati</taxon>
    </lineage>
</organism>